<evidence type="ECO:0000256" key="2">
    <source>
        <dbReference type="PROSITE-ProRule" id="PRU00982"/>
    </source>
</evidence>
<evidence type="ECO:0000313" key="5">
    <source>
        <dbReference type="Proteomes" id="UP000215914"/>
    </source>
</evidence>
<sequence length="107" mass="12191">MRVPFRDHQQYNEKVTVLSTRTIVSEVSPSSVPLRKVSKLVDNYTAEVASEVNLKPEKMKSLAEILPDSARSLNNGLYRALDVYFKKIHPRCLDIDDVDICYGFCLT</sequence>
<dbReference type="InParanoid" id="A0A251TNB5"/>
<dbReference type="UniPathway" id="UPA00143"/>
<dbReference type="InterPro" id="IPR043454">
    <property type="entry name" value="NPH3/RPT2-like"/>
</dbReference>
<keyword evidence="5" id="KW-1185">Reference proteome</keyword>
<dbReference type="GO" id="GO:0016567">
    <property type="term" value="P:protein ubiquitination"/>
    <property type="evidence" value="ECO:0007669"/>
    <property type="project" value="UniProtKB-UniPathway"/>
</dbReference>
<accession>A0A251TNB5</accession>
<dbReference type="AlphaFoldDB" id="A0A251TNB5"/>
<evidence type="ECO:0000256" key="1">
    <source>
        <dbReference type="ARBA" id="ARBA00022786"/>
    </source>
</evidence>
<evidence type="ECO:0000259" key="3">
    <source>
        <dbReference type="PROSITE" id="PS51649"/>
    </source>
</evidence>
<organism evidence="4 5">
    <name type="scientific">Helianthus annuus</name>
    <name type="common">Common sunflower</name>
    <dbReference type="NCBI Taxonomy" id="4232"/>
    <lineage>
        <taxon>Eukaryota</taxon>
        <taxon>Viridiplantae</taxon>
        <taxon>Streptophyta</taxon>
        <taxon>Embryophyta</taxon>
        <taxon>Tracheophyta</taxon>
        <taxon>Spermatophyta</taxon>
        <taxon>Magnoliopsida</taxon>
        <taxon>eudicotyledons</taxon>
        <taxon>Gunneridae</taxon>
        <taxon>Pentapetalae</taxon>
        <taxon>asterids</taxon>
        <taxon>campanulids</taxon>
        <taxon>Asterales</taxon>
        <taxon>Asteraceae</taxon>
        <taxon>Asteroideae</taxon>
        <taxon>Heliantheae alliance</taxon>
        <taxon>Heliantheae</taxon>
        <taxon>Helianthus</taxon>
    </lineage>
</organism>
<reference evidence="5" key="1">
    <citation type="journal article" date="2017" name="Nature">
        <title>The sunflower genome provides insights into oil metabolism, flowering and Asterid evolution.</title>
        <authorList>
            <person name="Badouin H."/>
            <person name="Gouzy J."/>
            <person name="Grassa C.J."/>
            <person name="Murat F."/>
            <person name="Staton S.E."/>
            <person name="Cottret L."/>
            <person name="Lelandais-Briere C."/>
            <person name="Owens G.L."/>
            <person name="Carrere S."/>
            <person name="Mayjonade B."/>
            <person name="Legrand L."/>
            <person name="Gill N."/>
            <person name="Kane N.C."/>
            <person name="Bowers J.E."/>
            <person name="Hubner S."/>
            <person name="Bellec A."/>
            <person name="Berard A."/>
            <person name="Berges H."/>
            <person name="Blanchet N."/>
            <person name="Boniface M.C."/>
            <person name="Brunel D."/>
            <person name="Catrice O."/>
            <person name="Chaidir N."/>
            <person name="Claudel C."/>
            <person name="Donnadieu C."/>
            <person name="Faraut T."/>
            <person name="Fievet G."/>
            <person name="Helmstetter N."/>
            <person name="King M."/>
            <person name="Knapp S.J."/>
            <person name="Lai Z."/>
            <person name="Le Paslier M.C."/>
            <person name="Lippi Y."/>
            <person name="Lorenzon L."/>
            <person name="Mandel J.R."/>
            <person name="Marage G."/>
            <person name="Marchand G."/>
            <person name="Marquand E."/>
            <person name="Bret-Mestries E."/>
            <person name="Morien E."/>
            <person name="Nambeesan S."/>
            <person name="Nguyen T."/>
            <person name="Pegot-Espagnet P."/>
            <person name="Pouilly N."/>
            <person name="Raftis F."/>
            <person name="Sallet E."/>
            <person name="Schiex T."/>
            <person name="Thomas J."/>
            <person name="Vandecasteele C."/>
            <person name="Vares D."/>
            <person name="Vear F."/>
            <person name="Vautrin S."/>
            <person name="Crespi M."/>
            <person name="Mangin B."/>
            <person name="Burke J.M."/>
            <person name="Salse J."/>
            <person name="Munos S."/>
            <person name="Vincourt P."/>
            <person name="Rieseberg L.H."/>
            <person name="Langlade N.B."/>
        </authorList>
    </citation>
    <scope>NUCLEOTIDE SEQUENCE [LARGE SCALE GENOMIC DNA]</scope>
    <source>
        <strain evidence="5">cv. SF193</strain>
    </source>
</reference>
<evidence type="ECO:0000313" key="4">
    <source>
        <dbReference type="EMBL" id="OTG12618.1"/>
    </source>
</evidence>
<gene>
    <name evidence="4" type="ORF">HannXRQ_Chr10g0311591</name>
</gene>
<dbReference type="Pfam" id="PF03000">
    <property type="entry name" value="NPH3"/>
    <property type="match status" value="1"/>
</dbReference>
<protein>
    <submittedName>
        <fullName evidence="4">Putative NPH3 domain-containing protein</fullName>
    </submittedName>
</protein>
<dbReference type="EMBL" id="CM007899">
    <property type="protein sequence ID" value="OTG12618.1"/>
    <property type="molecule type" value="Genomic_DNA"/>
</dbReference>
<dbReference type="STRING" id="4232.A0A251TNB5"/>
<dbReference type="InterPro" id="IPR027356">
    <property type="entry name" value="NPH3_dom"/>
</dbReference>
<proteinExistence type="inferred from homology"/>
<name>A0A251TNB5_HELAN</name>
<feature type="domain" description="NPH3" evidence="3">
    <location>
        <begin position="1"/>
        <end position="107"/>
    </location>
</feature>
<dbReference type="PANTHER" id="PTHR32370">
    <property type="entry name" value="OS12G0117600 PROTEIN"/>
    <property type="match status" value="1"/>
</dbReference>
<dbReference type="Proteomes" id="UP000215914">
    <property type="component" value="Chromosome 10"/>
</dbReference>
<comment type="similarity">
    <text evidence="2">Belongs to the NPH3 family.</text>
</comment>
<dbReference type="PROSITE" id="PS51649">
    <property type="entry name" value="NPH3"/>
    <property type="match status" value="1"/>
</dbReference>
<keyword evidence="1" id="KW-0833">Ubl conjugation pathway</keyword>